<evidence type="ECO:0000256" key="5">
    <source>
        <dbReference type="ARBA" id="ARBA00022737"/>
    </source>
</evidence>
<dbReference type="InterPro" id="IPR000357">
    <property type="entry name" value="HEAT"/>
</dbReference>
<dbReference type="GO" id="GO:0005737">
    <property type="term" value="C:cytoplasm"/>
    <property type="evidence" value="ECO:0007669"/>
    <property type="project" value="UniProtKB-SubCell"/>
</dbReference>
<evidence type="ECO:0000256" key="4">
    <source>
        <dbReference type="ARBA" id="ARBA00022490"/>
    </source>
</evidence>
<protein>
    <recommendedName>
        <fullName evidence="9">Importin N-terminal domain-containing protein</fullName>
    </recommendedName>
</protein>
<reference evidence="11" key="1">
    <citation type="submission" date="2021-01" db="EMBL/GenBank/DDBJ databases">
        <authorList>
            <person name="Corre E."/>
            <person name="Pelletier E."/>
            <person name="Niang G."/>
            <person name="Scheremetjew M."/>
            <person name="Finn R."/>
            <person name="Kale V."/>
            <person name="Holt S."/>
            <person name="Cochrane G."/>
            <person name="Meng A."/>
            <person name="Brown T."/>
            <person name="Cohen L."/>
        </authorList>
    </citation>
    <scope>NUCLEOTIDE SEQUENCE</scope>
    <source>
        <strain evidence="10">CCMP441</strain>
        <strain evidence="11">CCMP644</strain>
    </source>
</reference>
<keyword evidence="5" id="KW-0677">Repeat</keyword>
<organism evidence="11">
    <name type="scientific">Hemiselmis andersenii</name>
    <name type="common">Cryptophyte alga</name>
    <dbReference type="NCBI Taxonomy" id="464988"/>
    <lineage>
        <taxon>Eukaryota</taxon>
        <taxon>Cryptophyceae</taxon>
        <taxon>Cryptomonadales</taxon>
        <taxon>Hemiselmidaceae</taxon>
        <taxon>Hemiselmis</taxon>
    </lineage>
</organism>
<evidence type="ECO:0000313" key="11">
    <source>
        <dbReference type="EMBL" id="CAD8974766.1"/>
    </source>
</evidence>
<dbReference type="InterPro" id="IPR040122">
    <property type="entry name" value="Importin_beta"/>
</dbReference>
<proteinExistence type="inferred from homology"/>
<evidence type="ECO:0000256" key="7">
    <source>
        <dbReference type="ARBA" id="ARBA00023242"/>
    </source>
</evidence>
<keyword evidence="3" id="KW-0813">Transport</keyword>
<keyword evidence="6" id="KW-0653">Protein transport</keyword>
<evidence type="ECO:0000256" key="8">
    <source>
        <dbReference type="ARBA" id="ARBA00038423"/>
    </source>
</evidence>
<dbReference type="Pfam" id="PF02985">
    <property type="entry name" value="HEAT"/>
    <property type="match status" value="1"/>
</dbReference>
<dbReference type="InterPro" id="IPR001494">
    <property type="entry name" value="Importin-beta_N"/>
</dbReference>
<accession>A0A6U4NCF6</accession>
<dbReference type="AlphaFoldDB" id="A0A6U4NCF6"/>
<dbReference type="InterPro" id="IPR011989">
    <property type="entry name" value="ARM-like"/>
</dbReference>
<dbReference type="Pfam" id="PF13513">
    <property type="entry name" value="HEAT_EZ"/>
    <property type="match status" value="1"/>
</dbReference>
<dbReference type="InterPro" id="IPR016024">
    <property type="entry name" value="ARM-type_fold"/>
</dbReference>
<dbReference type="Gene3D" id="1.25.10.10">
    <property type="entry name" value="Leucine-rich Repeat Variant"/>
    <property type="match status" value="1"/>
</dbReference>
<dbReference type="GO" id="GO:0031981">
    <property type="term" value="C:nuclear lumen"/>
    <property type="evidence" value="ECO:0007669"/>
    <property type="project" value="UniProtKB-ARBA"/>
</dbReference>
<gene>
    <name evidence="11" type="ORF">HAND00432_LOCUS25768</name>
    <name evidence="10" type="ORF">HAND1043_LOCUS2207</name>
</gene>
<evidence type="ECO:0000256" key="1">
    <source>
        <dbReference type="ARBA" id="ARBA00004123"/>
    </source>
</evidence>
<evidence type="ECO:0000256" key="3">
    <source>
        <dbReference type="ARBA" id="ARBA00022448"/>
    </source>
</evidence>
<dbReference type="EMBL" id="HBFK01003620">
    <property type="protein sequence ID" value="CAD8735716.1"/>
    <property type="molecule type" value="Transcribed_RNA"/>
</dbReference>
<evidence type="ECO:0000259" key="9">
    <source>
        <dbReference type="Pfam" id="PF03810"/>
    </source>
</evidence>
<evidence type="ECO:0000256" key="6">
    <source>
        <dbReference type="ARBA" id="ARBA00022927"/>
    </source>
</evidence>
<comment type="similarity">
    <text evidence="8">Belongs to the importin beta family. Importin beta-2 subfamily.</text>
</comment>
<evidence type="ECO:0000313" key="10">
    <source>
        <dbReference type="EMBL" id="CAD8735716.1"/>
    </source>
</evidence>
<keyword evidence="4" id="KW-0963">Cytoplasm</keyword>
<dbReference type="PANTHER" id="PTHR10527">
    <property type="entry name" value="IMPORTIN BETA"/>
    <property type="match status" value="1"/>
</dbReference>
<dbReference type="EMBL" id="HBFX01042871">
    <property type="protein sequence ID" value="CAD8974766.1"/>
    <property type="molecule type" value="Transcribed_RNA"/>
</dbReference>
<dbReference type="GO" id="GO:0031267">
    <property type="term" value="F:small GTPase binding"/>
    <property type="evidence" value="ECO:0007669"/>
    <property type="project" value="InterPro"/>
</dbReference>
<dbReference type="Pfam" id="PF03810">
    <property type="entry name" value="IBN_N"/>
    <property type="match status" value="1"/>
</dbReference>
<feature type="domain" description="Importin N-terminal" evidence="9">
    <location>
        <begin position="43"/>
        <end position="100"/>
    </location>
</feature>
<sequence length="893" mass="98513">MAWQPDQTRLNQVGELLQACSDPSQHDRHVQALQMLDAGKREMPDFGCYMLLVFCKMPEAPMQLRQLAGLELKNTIRLQHHKMDPNVLTFVRQSIIDVLGAEERRSRMIAAQIITTLLSIVTLDAWPELIPGIIAKLDAQGTGGSQGAMAAMILVCEDHNNALCSQQHADTLAAILAKLMAQMQSSDAEFRAGAIRCVKHFILRLPNALVVNLPAFLNGLLALHKDASPEVRKEMCQSLCLLVEVKADFLADPQICQFVIEFLLWTTEHDSDYDVKKEACEFWSSLCENEEVASDVLKPYLSRLTLVLLNGMVYSEDELINLADEVDASAPDKASEINPSAFHVKSKHHVADDEEEDEDDEEGGGVEWTLRKCSAAGLDVIANHYRDDILEALLPHIHTKLTDPDWRVIESAVLAMGALAVGCEEGLIQRNYLPSFVTHLLQHMLSSEMPLVRSITSWTLSRYSRWIAHQTNPADGQHSLLPPLVEGFLKGMLDSSKKVQEAACSAMATLEEEAGSLLVPHVAQILQVFSAALPRYQARNLVILYDACGTLADSLGPELGKKEHVDVLLPPLMQKWQSLADDDRSLFPLLECLASVVQALGQGFTPSAPPVFQRCERLIAMGLHRQQAGELDAHDNDFIVCPLDLISSLAEGMGSSIESLVGQSQLVPSLMICCQHPDPAVRQSAFALVGDLAKTSLPHLRPHLGQIMALTQGNITPEHVSVCNNATWAVGELAVRIGGEMDCVIPGLLPPLIQLINRTALNKSLLENSAIAVGRFGLVCPQLVSQHLTSFVQPWCKILSFIRDDVEKEHAFRGLVKMAMINPQGLLDSFDCVCMSLNSWNVQVMPPDLHKELCDMLAWFKVNLEQANQWAGIYGRVPIEVQGALQQHYNLTA</sequence>
<dbReference type="GO" id="GO:0006606">
    <property type="term" value="P:protein import into nucleus"/>
    <property type="evidence" value="ECO:0007669"/>
    <property type="project" value="InterPro"/>
</dbReference>
<name>A0A6U4NCF6_HEMAN</name>
<comment type="subcellular location">
    <subcellularLocation>
        <location evidence="2">Cytoplasm</location>
    </subcellularLocation>
    <subcellularLocation>
        <location evidence="1">Nucleus</location>
    </subcellularLocation>
</comment>
<dbReference type="FunFam" id="1.25.10.10:FF:000028">
    <property type="entry name" value="Transportin-1 isoform 1"/>
    <property type="match status" value="1"/>
</dbReference>
<dbReference type="SUPFAM" id="SSF48371">
    <property type="entry name" value="ARM repeat"/>
    <property type="match status" value="1"/>
</dbReference>
<evidence type="ECO:0000256" key="2">
    <source>
        <dbReference type="ARBA" id="ARBA00004496"/>
    </source>
</evidence>
<keyword evidence="7" id="KW-0539">Nucleus</keyword>